<sequence>MKLAVDLRESFHVAIAAIRARKARGALTTLGIIIGIVAVVLTMTAVNGLQNRFRESFSSIGTDVLYVSRMPWIVMNDFFQFRNRPPLDLREARELEKNMRGRAVVNPTMEGRQDAKYQAETMEGVPVIGTTEKQTILSSAVPQTGRFLQSYDVRYKKYVCVIGTDVKDALFGSTNPLNKSLKVGRTLFRVIGVMEKQGGSFMGGPNFDRQIFVPITSFVGAFGGGRGQDVNVAVKAPRQETLKDTEYEVIGEMRKIRRLRPVQPDNFSINKLDTLVGTFSNLMGVVLVVGLIVTSISLFVGAVGVMNIMFVSVTERTREIGVRKAIGATKRVILSQFLMESCTICLLGGVIGIVLASILTAVINAVLMPATVSWPIVIVAVTVSMGVGIVAGVAPAYRGAKLDPIEALRYE</sequence>
<comment type="similarity">
    <text evidence="6">Belongs to the ABC-4 integral membrane protein family.</text>
</comment>
<gene>
    <name evidence="10" type="ORF">E6K79_02725</name>
</gene>
<comment type="subcellular location">
    <subcellularLocation>
        <location evidence="1">Cell membrane</location>
        <topology evidence="1">Multi-pass membrane protein</topology>
    </subcellularLocation>
</comment>
<evidence type="ECO:0000256" key="1">
    <source>
        <dbReference type="ARBA" id="ARBA00004651"/>
    </source>
</evidence>
<feature type="domain" description="MacB-like periplasmic core" evidence="9">
    <location>
        <begin position="26"/>
        <end position="246"/>
    </location>
</feature>
<evidence type="ECO:0000256" key="2">
    <source>
        <dbReference type="ARBA" id="ARBA00022475"/>
    </source>
</evidence>
<keyword evidence="4 7" id="KW-1133">Transmembrane helix</keyword>
<accession>A0A538TRN9</accession>
<dbReference type="GO" id="GO:0022857">
    <property type="term" value="F:transmembrane transporter activity"/>
    <property type="evidence" value="ECO:0007669"/>
    <property type="project" value="TreeGrafter"/>
</dbReference>
<protein>
    <submittedName>
        <fullName evidence="10">ABC transporter permease</fullName>
    </submittedName>
</protein>
<evidence type="ECO:0000313" key="10">
    <source>
        <dbReference type="EMBL" id="TMQ66284.1"/>
    </source>
</evidence>
<dbReference type="EMBL" id="VBOZ01000009">
    <property type="protein sequence ID" value="TMQ66284.1"/>
    <property type="molecule type" value="Genomic_DNA"/>
</dbReference>
<dbReference type="PANTHER" id="PTHR30572">
    <property type="entry name" value="MEMBRANE COMPONENT OF TRANSPORTER-RELATED"/>
    <property type="match status" value="1"/>
</dbReference>
<proteinExistence type="inferred from homology"/>
<reference evidence="10 11" key="1">
    <citation type="journal article" date="2019" name="Nat. Microbiol.">
        <title>Mediterranean grassland soil C-N compound turnover is dependent on rainfall and depth, and is mediated by genomically divergent microorganisms.</title>
        <authorList>
            <person name="Diamond S."/>
            <person name="Andeer P.F."/>
            <person name="Li Z."/>
            <person name="Crits-Christoph A."/>
            <person name="Burstein D."/>
            <person name="Anantharaman K."/>
            <person name="Lane K.R."/>
            <person name="Thomas B.C."/>
            <person name="Pan C."/>
            <person name="Northen T.R."/>
            <person name="Banfield J.F."/>
        </authorList>
    </citation>
    <scope>NUCLEOTIDE SEQUENCE [LARGE SCALE GENOMIC DNA]</scope>
    <source>
        <strain evidence="10">WS_9</strain>
    </source>
</reference>
<evidence type="ECO:0000259" key="9">
    <source>
        <dbReference type="Pfam" id="PF12704"/>
    </source>
</evidence>
<evidence type="ECO:0000256" key="5">
    <source>
        <dbReference type="ARBA" id="ARBA00023136"/>
    </source>
</evidence>
<feature type="domain" description="ABC3 transporter permease C-terminal" evidence="8">
    <location>
        <begin position="292"/>
        <end position="404"/>
    </location>
</feature>
<keyword evidence="5 7" id="KW-0472">Membrane</keyword>
<evidence type="ECO:0000313" key="11">
    <source>
        <dbReference type="Proteomes" id="UP000317691"/>
    </source>
</evidence>
<dbReference type="PANTHER" id="PTHR30572:SF4">
    <property type="entry name" value="ABC TRANSPORTER PERMEASE YTRF"/>
    <property type="match status" value="1"/>
</dbReference>
<evidence type="ECO:0000256" key="3">
    <source>
        <dbReference type="ARBA" id="ARBA00022692"/>
    </source>
</evidence>
<evidence type="ECO:0000259" key="8">
    <source>
        <dbReference type="Pfam" id="PF02687"/>
    </source>
</evidence>
<evidence type="ECO:0000256" key="6">
    <source>
        <dbReference type="ARBA" id="ARBA00038076"/>
    </source>
</evidence>
<organism evidence="10 11">
    <name type="scientific">Eiseniibacteriota bacterium</name>
    <dbReference type="NCBI Taxonomy" id="2212470"/>
    <lineage>
        <taxon>Bacteria</taxon>
        <taxon>Candidatus Eiseniibacteriota</taxon>
    </lineage>
</organism>
<keyword evidence="2" id="KW-1003">Cell membrane</keyword>
<feature type="transmembrane region" description="Helical" evidence="7">
    <location>
        <begin position="27"/>
        <end position="49"/>
    </location>
</feature>
<dbReference type="Proteomes" id="UP000317691">
    <property type="component" value="Unassembled WGS sequence"/>
</dbReference>
<dbReference type="InterPro" id="IPR025857">
    <property type="entry name" value="MacB_PCD"/>
</dbReference>
<dbReference type="AlphaFoldDB" id="A0A538TRN9"/>
<dbReference type="InterPro" id="IPR003838">
    <property type="entry name" value="ABC3_permease_C"/>
</dbReference>
<keyword evidence="3 7" id="KW-0812">Transmembrane</keyword>
<dbReference type="InterPro" id="IPR050250">
    <property type="entry name" value="Macrolide_Exporter_MacB"/>
</dbReference>
<dbReference type="Pfam" id="PF12704">
    <property type="entry name" value="MacB_PCD"/>
    <property type="match status" value="1"/>
</dbReference>
<evidence type="ECO:0000256" key="4">
    <source>
        <dbReference type="ARBA" id="ARBA00022989"/>
    </source>
</evidence>
<dbReference type="GO" id="GO:0005886">
    <property type="term" value="C:plasma membrane"/>
    <property type="evidence" value="ECO:0007669"/>
    <property type="project" value="UniProtKB-SubCell"/>
</dbReference>
<feature type="transmembrane region" description="Helical" evidence="7">
    <location>
        <begin position="373"/>
        <end position="394"/>
    </location>
</feature>
<comment type="caution">
    <text evidence="10">The sequence shown here is derived from an EMBL/GenBank/DDBJ whole genome shotgun (WGS) entry which is preliminary data.</text>
</comment>
<dbReference type="Pfam" id="PF02687">
    <property type="entry name" value="FtsX"/>
    <property type="match status" value="1"/>
</dbReference>
<name>A0A538TRN9_UNCEI</name>
<feature type="transmembrane region" description="Helical" evidence="7">
    <location>
        <begin position="282"/>
        <end position="310"/>
    </location>
</feature>
<evidence type="ECO:0000256" key="7">
    <source>
        <dbReference type="SAM" id="Phobius"/>
    </source>
</evidence>
<feature type="transmembrane region" description="Helical" evidence="7">
    <location>
        <begin position="344"/>
        <end position="367"/>
    </location>
</feature>